<gene>
    <name evidence="15" type="ORF">DEBR0S6_08482G</name>
</gene>
<feature type="compositionally biased region" description="Low complexity" evidence="13">
    <location>
        <begin position="120"/>
        <end position="129"/>
    </location>
</feature>
<organism evidence="15 16">
    <name type="scientific">Dekkera bruxellensis</name>
    <name type="common">Brettanomyces custersii</name>
    <dbReference type="NCBI Taxonomy" id="5007"/>
    <lineage>
        <taxon>Eukaryota</taxon>
        <taxon>Fungi</taxon>
        <taxon>Dikarya</taxon>
        <taxon>Ascomycota</taxon>
        <taxon>Saccharomycotina</taxon>
        <taxon>Pichiomycetes</taxon>
        <taxon>Pichiales</taxon>
        <taxon>Pichiaceae</taxon>
        <taxon>Brettanomyces</taxon>
    </lineage>
</organism>
<protein>
    <recommendedName>
        <fullName evidence="11">Kinetochore protein NDC80</fullName>
    </recommendedName>
</protein>
<dbReference type="InterPro" id="IPR038273">
    <property type="entry name" value="Ndc80_sf"/>
</dbReference>
<comment type="similarity">
    <text evidence="1 11">Belongs to the NDC80/HEC1 family.</text>
</comment>
<keyword evidence="16" id="KW-1185">Reference proteome</keyword>
<comment type="subcellular location">
    <subcellularLocation>
        <location evidence="11">Chromosome</location>
        <location evidence="11">Centromere</location>
        <location evidence="11">Kinetochore</location>
    </subcellularLocation>
    <subcellularLocation>
        <location evidence="11">Nucleus</location>
    </subcellularLocation>
</comment>
<accession>A0A7D9H4M9</accession>
<evidence type="ECO:0000256" key="6">
    <source>
        <dbReference type="ARBA" id="ARBA00022838"/>
    </source>
</evidence>
<sequence length="723" mass="83456">MDNNFNGNDDSHRISYAPNATPRPSSARRRKRLSLLPNNVTIGAPRLMTQFSVKRRRLPTNSIPQSVPRPFRAASRLNSFDVASGSRRRITLQRMSNGQMQQMPPFYPPSSSGRFFDDTASMAPPSSSSRPKRFSTIPGSQRIPDPRLKRGDRSYQAKMQKDLFDYLTANKFDIHMKQQLTARTLRSPTQKEFILMFQFLYKRIDPGYRFVRSSEQDIYSILKFLEYPYLGNITKSQLGAVGGTSWPTFLAMLHWIMQLVQQVENFDKIDLTSLNLVPDVESPDQAGLSDNESNNNSIVFSKKETDPVILRENSILDRLFTTFVINSYKSYLATGSTDYSEFYGDMEREYKKLTQDIAAKAAHFNTKNKELGVELSRMEEEHNRLQAKIDRMKALKIDVSKFQKYVESQEQRSQQWPTILSRAQQDIDSVKKSIAEAKQEKDKIVADLGKKGFTLHEIEEMHKTRSHLSSEFESVTEKQRQLNVSVDEKHEKLQEDFKILDELVKDYNKKMYDILDKSELPEIRKLIITGFSDSLITDDSKLGLKPAELIPELENVDPRTVLAGLKTKLQEKHVENREEYVQIQEKFDDSNLEAVSLKDQLDELEDKLAKSRKDYDELNEQKKADVASKQWEIEQQSTRIKSLQTRLDEERKQTEAEYEKMKSQLKKLTVGLAEQRNKLLIEIANSIGYVISFKTGMMGDLESANKDLIQECKEQINNTKADH</sequence>
<evidence type="ECO:0000256" key="12">
    <source>
        <dbReference type="SAM" id="Coils"/>
    </source>
</evidence>
<feature type="region of interest" description="Disordered" evidence="13">
    <location>
        <begin position="1"/>
        <end position="30"/>
    </location>
</feature>
<evidence type="ECO:0000259" key="14">
    <source>
        <dbReference type="Pfam" id="PF03801"/>
    </source>
</evidence>
<evidence type="ECO:0000256" key="7">
    <source>
        <dbReference type="ARBA" id="ARBA00023054"/>
    </source>
</evidence>
<dbReference type="GO" id="GO:0051315">
    <property type="term" value="P:attachment of mitotic spindle microtubules to kinetochore"/>
    <property type="evidence" value="ECO:0007669"/>
    <property type="project" value="UniProtKB-UniRule"/>
</dbReference>
<feature type="coiled-coil region" evidence="12">
    <location>
        <begin position="566"/>
        <end position="718"/>
    </location>
</feature>
<evidence type="ECO:0000256" key="4">
    <source>
        <dbReference type="ARBA" id="ARBA00022618"/>
    </source>
</evidence>
<evidence type="ECO:0000256" key="10">
    <source>
        <dbReference type="ARBA" id="ARBA00023328"/>
    </source>
</evidence>
<evidence type="ECO:0000256" key="1">
    <source>
        <dbReference type="ARBA" id="ARBA00007050"/>
    </source>
</evidence>
<keyword evidence="7 12" id="KW-0175">Coiled coil</keyword>
<keyword evidence="10 11" id="KW-0137">Centromere</keyword>
<dbReference type="InterPro" id="IPR055260">
    <property type="entry name" value="Ndc80_CH"/>
</dbReference>
<feature type="region of interest" description="Disordered" evidence="13">
    <location>
        <begin position="120"/>
        <end position="152"/>
    </location>
</feature>
<evidence type="ECO:0000256" key="2">
    <source>
        <dbReference type="ARBA" id="ARBA00011562"/>
    </source>
</evidence>
<feature type="coiled-coil region" evidence="12">
    <location>
        <begin position="368"/>
        <end position="447"/>
    </location>
</feature>
<dbReference type="Proteomes" id="UP000478008">
    <property type="component" value="Unassembled WGS sequence"/>
</dbReference>
<evidence type="ECO:0000313" key="16">
    <source>
        <dbReference type="Proteomes" id="UP000478008"/>
    </source>
</evidence>
<proteinExistence type="inferred from homology"/>
<keyword evidence="4 11" id="KW-0132">Cell division</keyword>
<evidence type="ECO:0000256" key="3">
    <source>
        <dbReference type="ARBA" id="ARBA00022454"/>
    </source>
</evidence>
<comment type="subunit">
    <text evidence="2">Component of the NDC80 complex, which consists of NDC80, NUF2, SPC24 and SPC25.</text>
</comment>
<dbReference type="GO" id="GO:0031262">
    <property type="term" value="C:Ndc80 complex"/>
    <property type="evidence" value="ECO:0007669"/>
    <property type="project" value="UniProtKB-UniRule"/>
</dbReference>
<keyword evidence="8 11" id="KW-0539">Nucleus</keyword>
<dbReference type="Pfam" id="PF03801">
    <property type="entry name" value="Ndc80_HEC"/>
    <property type="match status" value="1"/>
</dbReference>
<dbReference type="FunFam" id="1.10.418.30:FF:000001">
    <property type="entry name" value="Probable kinetochore protein ndc80"/>
    <property type="match status" value="1"/>
</dbReference>
<dbReference type="Gene3D" id="1.10.418.30">
    <property type="entry name" value="Ncd80 complex, Ncd80 subunit"/>
    <property type="match status" value="1"/>
</dbReference>
<dbReference type="AlphaFoldDB" id="A0A7D9H4M9"/>
<dbReference type="GO" id="GO:0051301">
    <property type="term" value="P:cell division"/>
    <property type="evidence" value="ECO:0007669"/>
    <property type="project" value="UniProtKB-UniRule"/>
</dbReference>
<dbReference type="PANTHER" id="PTHR10643">
    <property type="entry name" value="KINETOCHORE PROTEIN NDC80"/>
    <property type="match status" value="1"/>
</dbReference>
<keyword evidence="3 11" id="KW-0158">Chromosome</keyword>
<dbReference type="GO" id="GO:0005634">
    <property type="term" value="C:nucleus"/>
    <property type="evidence" value="ECO:0007669"/>
    <property type="project" value="UniProtKB-SubCell"/>
</dbReference>
<evidence type="ECO:0000256" key="9">
    <source>
        <dbReference type="ARBA" id="ARBA00023306"/>
    </source>
</evidence>
<evidence type="ECO:0000256" key="8">
    <source>
        <dbReference type="ARBA" id="ARBA00023242"/>
    </source>
</evidence>
<dbReference type="PANTHER" id="PTHR10643:SF2">
    <property type="entry name" value="KINETOCHORE PROTEIN NDC80 HOMOLOG"/>
    <property type="match status" value="1"/>
</dbReference>
<feature type="domain" description="Kinetochore protein Ndc80 CH" evidence="14">
    <location>
        <begin position="123"/>
        <end position="265"/>
    </location>
</feature>
<dbReference type="InterPro" id="IPR005550">
    <property type="entry name" value="Kinetochore_Ndc80"/>
</dbReference>
<name>A0A7D9H4M9_DEKBR</name>
<evidence type="ECO:0000313" key="15">
    <source>
        <dbReference type="EMBL" id="VUG20124.1"/>
    </source>
</evidence>
<evidence type="ECO:0000256" key="11">
    <source>
        <dbReference type="RuleBase" id="RU368072"/>
    </source>
</evidence>
<reference evidence="15 16" key="1">
    <citation type="submission" date="2019-07" db="EMBL/GenBank/DDBJ databases">
        <authorList>
            <person name="Friedrich A."/>
            <person name="Schacherer J."/>
        </authorList>
    </citation>
    <scope>NUCLEOTIDE SEQUENCE [LARGE SCALE GENOMIC DNA]</scope>
</reference>
<evidence type="ECO:0000256" key="5">
    <source>
        <dbReference type="ARBA" id="ARBA00022776"/>
    </source>
</evidence>
<keyword evidence="9 11" id="KW-0131">Cell cycle</keyword>
<keyword evidence="6 11" id="KW-0995">Kinetochore</keyword>
<dbReference type="EMBL" id="CABFWN010000006">
    <property type="protein sequence ID" value="VUG20124.1"/>
    <property type="molecule type" value="Genomic_DNA"/>
</dbReference>
<comment type="function">
    <text evidence="11">Acts as a component of the essential kinetochore-associated NDC80 complex, which is required for chromosome segregation and spindle checkpoint activity.</text>
</comment>
<evidence type="ECO:0000256" key="13">
    <source>
        <dbReference type="SAM" id="MobiDB-lite"/>
    </source>
</evidence>
<keyword evidence="5 11" id="KW-0498">Mitosis</keyword>